<keyword evidence="5" id="KW-0934">Plastid</keyword>
<dbReference type="STRING" id="2094558.A0A314XIK9"/>
<dbReference type="Proteomes" id="UP000250321">
    <property type="component" value="Unassembled WGS sequence"/>
</dbReference>
<keyword evidence="11" id="KW-1185">Reference proteome</keyword>
<evidence type="ECO:0000256" key="5">
    <source>
        <dbReference type="ARBA" id="ARBA00022805"/>
    </source>
</evidence>
<evidence type="ECO:0000256" key="8">
    <source>
        <dbReference type="SAM" id="MobiDB-lite"/>
    </source>
</evidence>
<feature type="region of interest" description="Disordered" evidence="8">
    <location>
        <begin position="435"/>
        <end position="464"/>
    </location>
</feature>
<organism evidence="10 11">
    <name type="scientific">Prunus yedoensis var. nudiflora</name>
    <dbReference type="NCBI Taxonomy" id="2094558"/>
    <lineage>
        <taxon>Eukaryota</taxon>
        <taxon>Viridiplantae</taxon>
        <taxon>Streptophyta</taxon>
        <taxon>Embryophyta</taxon>
        <taxon>Tracheophyta</taxon>
        <taxon>Spermatophyta</taxon>
        <taxon>Magnoliopsida</taxon>
        <taxon>eudicotyledons</taxon>
        <taxon>Gunneridae</taxon>
        <taxon>Pentapetalae</taxon>
        <taxon>rosids</taxon>
        <taxon>fabids</taxon>
        <taxon>Rosales</taxon>
        <taxon>Rosaceae</taxon>
        <taxon>Amygdaloideae</taxon>
        <taxon>Amygdaleae</taxon>
        <taxon>Prunus</taxon>
    </lineage>
</organism>
<accession>A0A314XIK9</accession>
<dbReference type="GO" id="GO:0009707">
    <property type="term" value="C:chloroplast outer membrane"/>
    <property type="evidence" value="ECO:0007669"/>
    <property type="project" value="UniProtKB-SubCell"/>
</dbReference>
<evidence type="ECO:0000313" key="10">
    <source>
        <dbReference type="EMBL" id="PQP93984.1"/>
    </source>
</evidence>
<evidence type="ECO:0000256" key="3">
    <source>
        <dbReference type="ARBA" id="ARBA00022452"/>
    </source>
</evidence>
<dbReference type="FunFam" id="2.40.160.50:FF:000005">
    <property type="entry name" value="Outer membrane OMP85 family protein"/>
    <property type="match status" value="1"/>
</dbReference>
<dbReference type="Pfam" id="PF01103">
    <property type="entry name" value="Omp85"/>
    <property type="match status" value="1"/>
</dbReference>
<dbReference type="Gene3D" id="3.10.20.310">
    <property type="entry name" value="membrane protein fhac"/>
    <property type="match status" value="1"/>
</dbReference>
<dbReference type="OrthoDB" id="1724197at2759"/>
<evidence type="ECO:0000256" key="1">
    <source>
        <dbReference type="ARBA" id="ARBA00004374"/>
    </source>
</evidence>
<reference evidence="10 11" key="1">
    <citation type="submission" date="2018-02" db="EMBL/GenBank/DDBJ databases">
        <title>Draft genome of wild Prunus yedoensis var. nudiflora.</title>
        <authorList>
            <person name="Baek S."/>
            <person name="Kim J.-H."/>
            <person name="Choi K."/>
            <person name="Kim G.-B."/>
            <person name="Cho A."/>
            <person name="Jang H."/>
            <person name="Shin C.-H."/>
            <person name="Yu H.-J."/>
            <person name="Mun J.-H."/>
        </authorList>
    </citation>
    <scope>NUCLEOTIDE SEQUENCE [LARGE SCALE GENOMIC DNA]</scope>
    <source>
        <strain evidence="11">cv. Jeju island</strain>
        <tissue evidence="10">Leaf</tissue>
    </source>
</reference>
<comment type="subcellular location">
    <subcellularLocation>
        <location evidence="1">Mitochondrion outer membrane</location>
        <topology evidence="1">Multi-pass membrane protein</topology>
    </subcellularLocation>
    <subcellularLocation>
        <location evidence="7">Plastid</location>
        <location evidence="7">Chloroplast outer membrane</location>
    </subcellularLocation>
</comment>
<evidence type="ECO:0000256" key="6">
    <source>
        <dbReference type="ARBA" id="ARBA00023136"/>
    </source>
</evidence>
<comment type="similarity">
    <text evidence="2">Belongs to the SAM50/omp85 family.</text>
</comment>
<dbReference type="PANTHER" id="PTHR12815:SF18">
    <property type="entry name" value="SORTING AND ASSEMBLY MACHINERY COMPONENT 50 HOMOLOG"/>
    <property type="match status" value="1"/>
</dbReference>
<keyword evidence="5" id="KW-1002">Plastid outer membrane</keyword>
<dbReference type="AlphaFoldDB" id="A0A314XIK9"/>
<evidence type="ECO:0000313" key="11">
    <source>
        <dbReference type="Proteomes" id="UP000250321"/>
    </source>
</evidence>
<feature type="domain" description="Bacterial surface antigen (D15)" evidence="9">
    <location>
        <begin position="222"/>
        <end position="565"/>
    </location>
</feature>
<sequence>MRKRRGRITDFFVDTAARFNHSHPYLSPNGNSDSENQNPNNDHDDQRPSNVTVDDEPEPDEVDDDGAEEDEEDEDEDDQEPSLPRNPLSEEARLRAEKSKLENLVHRMTTERVDLRVHDVLIKGNTKTKEHLIEAELEGIKKATTMQELLQAAGIANAKLQQLEVFDSVRITLDSGPPELPGTANVIVEVVETKSPISGEIGAYTKPAARSWTAEGSVKFKNLLGYGDLWDGSLAYGPSQTSELSAGVFLPRFKGFLTPVTARAFLLSQDWLEFSSYKERMLGLSLGLFSSKHHDLVYNLGWRTLADPSQMASRSIRRQLGHGLLSSIKYTFKIDRRNSTLRPTQGYSFVSSSHIGGISPDHRSMRFLRQEFDLRFAVPFGFYHAALNFGISAGVIFPWGTGFLNKPSSLPERFFLGGDFSPVCTVGGPTTVWGFKTRGLGPTEPRRHVTDNSSDENSESSGRDSIGGDLAVSAFADISFDLPLRWLKEHGVHGHIFAGAGNLAKLTENEFRNFSVPKFLQSFRSSVGAGVVIPTKFFRLECNYYYILKQFEHDRGKTGFRFSISAPS</sequence>
<keyword evidence="3" id="KW-1134">Transmembrane beta strand</keyword>
<dbReference type="InterPro" id="IPR000184">
    <property type="entry name" value="Bac_surfAg_D15"/>
</dbReference>
<dbReference type="FunFam" id="3.10.20.310:FF:000016">
    <property type="entry name" value="Outer membrane OMP85 family protein"/>
    <property type="match status" value="1"/>
</dbReference>
<dbReference type="PANTHER" id="PTHR12815">
    <property type="entry name" value="SORTING AND ASSEMBLY MACHINERY SAMM50 PROTEIN FAMILY MEMBER"/>
    <property type="match status" value="1"/>
</dbReference>
<evidence type="ECO:0000259" key="9">
    <source>
        <dbReference type="Pfam" id="PF01103"/>
    </source>
</evidence>
<name>A0A314XIK9_PRUYE</name>
<feature type="region of interest" description="Disordered" evidence="8">
    <location>
        <begin position="1"/>
        <end position="93"/>
    </location>
</feature>
<evidence type="ECO:0000256" key="4">
    <source>
        <dbReference type="ARBA" id="ARBA00022692"/>
    </source>
</evidence>
<protein>
    <submittedName>
        <fullName evidence="10">Sorting and assembly machinery component 50 homolog B</fullName>
    </submittedName>
</protein>
<proteinExistence type="inferred from homology"/>
<evidence type="ECO:0000256" key="2">
    <source>
        <dbReference type="ARBA" id="ARBA00010913"/>
    </source>
</evidence>
<dbReference type="Gene3D" id="2.40.160.50">
    <property type="entry name" value="membrane protein fhac: a member of the omp85/tpsb transporter family"/>
    <property type="match status" value="1"/>
</dbReference>
<feature type="compositionally biased region" description="Polar residues" evidence="8">
    <location>
        <begin position="28"/>
        <end position="40"/>
    </location>
</feature>
<evidence type="ECO:0000256" key="7">
    <source>
        <dbReference type="ARBA" id="ARBA00024013"/>
    </source>
</evidence>
<feature type="compositionally biased region" description="Acidic residues" evidence="8">
    <location>
        <begin position="53"/>
        <end position="80"/>
    </location>
</feature>
<comment type="caution">
    <text evidence="10">The sequence shown here is derived from an EMBL/GenBank/DDBJ whole genome shotgun (WGS) entry which is preliminary data.</text>
</comment>
<keyword evidence="4" id="KW-0812">Transmembrane</keyword>
<gene>
    <name evidence="10" type="ORF">Pyn_10480</name>
</gene>
<dbReference type="InterPro" id="IPR039910">
    <property type="entry name" value="D15-like"/>
</dbReference>
<keyword evidence="6" id="KW-0472">Membrane</keyword>
<dbReference type="GO" id="GO:0005741">
    <property type="term" value="C:mitochondrial outer membrane"/>
    <property type="evidence" value="ECO:0007669"/>
    <property type="project" value="UniProtKB-SubCell"/>
</dbReference>
<dbReference type="EMBL" id="PJQY01002401">
    <property type="protein sequence ID" value="PQP93984.1"/>
    <property type="molecule type" value="Genomic_DNA"/>
</dbReference>